<dbReference type="EMBL" id="JARVKM010000003">
    <property type="protein sequence ID" value="KAK9781671.1"/>
    <property type="molecule type" value="Genomic_DNA"/>
</dbReference>
<evidence type="ECO:0000256" key="1">
    <source>
        <dbReference type="ARBA" id="ARBA00023604"/>
    </source>
</evidence>
<protein>
    <recommendedName>
        <fullName evidence="4">Methyltransferase</fullName>
    </recommendedName>
</protein>
<evidence type="ECO:0008006" key="4">
    <source>
        <dbReference type="Google" id="ProtNLM"/>
    </source>
</evidence>
<evidence type="ECO:0000313" key="3">
    <source>
        <dbReference type="Proteomes" id="UP001465668"/>
    </source>
</evidence>
<keyword evidence="3" id="KW-1185">Reference proteome</keyword>
<comment type="caution">
    <text evidence="2">The sequence shown here is derived from an EMBL/GenBank/DDBJ whole genome shotgun (WGS) entry which is preliminary data.</text>
</comment>
<dbReference type="PANTHER" id="PTHR34598">
    <property type="entry name" value="BLL6449 PROTEIN"/>
    <property type="match status" value="1"/>
</dbReference>
<sequence>MATADVQLPAAAATTLDNVAEASTIASHDVDAVLNFFKPNDDGSPPAPVYVNRPETHDRPVEPHPIRIRDITGREDQFTLDNNGFQVHKHTSLEKDFLDDEKIKDEYYKETEQLLKKALELLTATERTGASKIFIFDHTIRRPQPGTQDATPDGRQLRGPVQHVYIDQTYEAAFGRVTFHLPNEAEELVKGRVQIINVWRPIKQVLRDPLALAQADSVSEEDLVPISLIYPTRKGATFVVRYSERHKWFFKYGITPEEVILIKCFDSKTDGRARRVPHTAFVDPTAGDDVPARESIEVRALVFHEDDRD</sequence>
<gene>
    <name evidence="2" type="ORF">SCAR479_01542</name>
</gene>
<dbReference type="PANTHER" id="PTHR34598:SF3">
    <property type="entry name" value="OXIDOREDUCTASE AN1597"/>
    <property type="match status" value="1"/>
</dbReference>
<accession>A0ABR2Y623</accession>
<dbReference type="InterPro" id="IPR044053">
    <property type="entry name" value="AsaB-like"/>
</dbReference>
<organism evidence="2 3">
    <name type="scientific">Seiridium cardinale</name>
    <dbReference type="NCBI Taxonomy" id="138064"/>
    <lineage>
        <taxon>Eukaryota</taxon>
        <taxon>Fungi</taxon>
        <taxon>Dikarya</taxon>
        <taxon>Ascomycota</taxon>
        <taxon>Pezizomycotina</taxon>
        <taxon>Sordariomycetes</taxon>
        <taxon>Xylariomycetidae</taxon>
        <taxon>Amphisphaeriales</taxon>
        <taxon>Sporocadaceae</taxon>
        <taxon>Seiridium</taxon>
    </lineage>
</organism>
<name>A0ABR2Y623_9PEZI</name>
<evidence type="ECO:0000313" key="2">
    <source>
        <dbReference type="EMBL" id="KAK9781671.1"/>
    </source>
</evidence>
<comment type="similarity">
    <text evidence="1">Belongs to the asaB hydroxylase/desaturase family.</text>
</comment>
<reference evidence="2 3" key="1">
    <citation type="submission" date="2024-02" db="EMBL/GenBank/DDBJ databases">
        <title>First draft genome assembly of two strains of Seiridium cardinale.</title>
        <authorList>
            <person name="Emiliani G."/>
            <person name="Scali E."/>
        </authorList>
    </citation>
    <scope>NUCLEOTIDE SEQUENCE [LARGE SCALE GENOMIC DNA]</scope>
    <source>
        <strain evidence="2 3">BM-138-000479</strain>
    </source>
</reference>
<dbReference type="NCBIfam" id="NF041278">
    <property type="entry name" value="CmcJ_NvfI_EfuI"/>
    <property type="match status" value="1"/>
</dbReference>
<dbReference type="Proteomes" id="UP001465668">
    <property type="component" value="Unassembled WGS sequence"/>
</dbReference>
<proteinExistence type="inferred from homology"/>